<reference evidence="2" key="1">
    <citation type="journal article" date="2019" name="Nat. Commun.">
        <title>The genome of broomcorn millet.</title>
        <authorList>
            <person name="Zou C."/>
            <person name="Miki D."/>
            <person name="Li D."/>
            <person name="Tang Q."/>
            <person name="Xiao L."/>
            <person name="Rajput S."/>
            <person name="Deng P."/>
            <person name="Jia W."/>
            <person name="Huang R."/>
            <person name="Zhang M."/>
            <person name="Sun Y."/>
            <person name="Hu J."/>
            <person name="Fu X."/>
            <person name="Schnable P.S."/>
            <person name="Li F."/>
            <person name="Zhang H."/>
            <person name="Feng B."/>
            <person name="Zhu X."/>
            <person name="Liu R."/>
            <person name="Schnable J.C."/>
            <person name="Zhu J.-K."/>
            <person name="Zhang H."/>
        </authorList>
    </citation>
    <scope>NUCLEOTIDE SEQUENCE [LARGE SCALE GENOMIC DNA]</scope>
</reference>
<keyword evidence="2" id="KW-1185">Reference proteome</keyword>
<protein>
    <submittedName>
        <fullName evidence="1">Uncharacterized protein</fullName>
    </submittedName>
</protein>
<gene>
    <name evidence="1" type="ORF">C2845_PM08G07500</name>
</gene>
<comment type="caution">
    <text evidence="1">The sequence shown here is derived from an EMBL/GenBank/DDBJ whole genome shotgun (WGS) entry which is preliminary data.</text>
</comment>
<evidence type="ECO:0000313" key="2">
    <source>
        <dbReference type="Proteomes" id="UP000275267"/>
    </source>
</evidence>
<sequence length="294" mass="31896">MAIGSRFLRWMFTDVAVVVGGVRMEREDVLVVTNLAGERLPTADPSGSVVIEKFLRANNCVIVAKKDFSKLIVYFGSPWTENAQYKISQAKQRHVLILAYRGDSMSALKHVNALLGGEVSFFGDDFERFTGSKVCVATDGKQITNHSRRCFVVGLDTVDRGNHADYQVFGPDERLSIHLKGEVGGGGGPALVVVRPAAEVRRRGSAAGRPWLDPRWAVADDEGKKKAEAAVTRWWVVGGRTPPPAGAMDEEAEVAVVGRKKMKRDGEGGGLCVTRVTPTAPALLALRWAQSDHG</sequence>
<dbReference type="EMBL" id="PQIB02000010">
    <property type="protein sequence ID" value="RLM92602.1"/>
    <property type="molecule type" value="Genomic_DNA"/>
</dbReference>
<evidence type="ECO:0000313" key="1">
    <source>
        <dbReference type="EMBL" id="RLM92602.1"/>
    </source>
</evidence>
<organism evidence="1 2">
    <name type="scientific">Panicum miliaceum</name>
    <name type="common">Proso millet</name>
    <name type="synonym">Broomcorn millet</name>
    <dbReference type="NCBI Taxonomy" id="4540"/>
    <lineage>
        <taxon>Eukaryota</taxon>
        <taxon>Viridiplantae</taxon>
        <taxon>Streptophyta</taxon>
        <taxon>Embryophyta</taxon>
        <taxon>Tracheophyta</taxon>
        <taxon>Spermatophyta</taxon>
        <taxon>Magnoliopsida</taxon>
        <taxon>Liliopsida</taxon>
        <taxon>Poales</taxon>
        <taxon>Poaceae</taxon>
        <taxon>PACMAD clade</taxon>
        <taxon>Panicoideae</taxon>
        <taxon>Panicodae</taxon>
        <taxon>Paniceae</taxon>
        <taxon>Panicinae</taxon>
        <taxon>Panicum</taxon>
        <taxon>Panicum sect. Panicum</taxon>
    </lineage>
</organism>
<accession>A0A3L6QZG7</accession>
<dbReference type="AlphaFoldDB" id="A0A3L6QZG7"/>
<name>A0A3L6QZG7_PANMI</name>
<dbReference type="Proteomes" id="UP000275267">
    <property type="component" value="Unassembled WGS sequence"/>
</dbReference>
<proteinExistence type="predicted"/>